<comment type="caution">
    <text evidence="4">The sequence shown here is derived from an EMBL/GenBank/DDBJ whole genome shotgun (WGS) entry which is preliminary data.</text>
</comment>
<dbReference type="Pfam" id="PF13499">
    <property type="entry name" value="EF-hand_7"/>
    <property type="match status" value="2"/>
</dbReference>
<dbReference type="EMBL" id="JAKKPZ010000293">
    <property type="protein sequence ID" value="KAI1697020.1"/>
    <property type="molecule type" value="Genomic_DNA"/>
</dbReference>
<feature type="domain" description="EF-hand" evidence="3">
    <location>
        <begin position="125"/>
        <end position="160"/>
    </location>
</feature>
<evidence type="ECO:0000256" key="1">
    <source>
        <dbReference type="ARBA" id="ARBA00022837"/>
    </source>
</evidence>
<dbReference type="SUPFAM" id="SSF47473">
    <property type="entry name" value="EF-hand"/>
    <property type="match status" value="1"/>
</dbReference>
<dbReference type="PROSITE" id="PS50222">
    <property type="entry name" value="EF_HAND_2"/>
    <property type="match status" value="3"/>
</dbReference>
<evidence type="ECO:0000313" key="4">
    <source>
        <dbReference type="EMBL" id="KAI1697020.1"/>
    </source>
</evidence>
<evidence type="ECO:0000313" key="5">
    <source>
        <dbReference type="Proteomes" id="UP001201812"/>
    </source>
</evidence>
<gene>
    <name evidence="4" type="ORF">DdX_18750</name>
</gene>
<accession>A0AAD4QY04</accession>
<keyword evidence="1" id="KW-0106">Calcium</keyword>
<keyword evidence="2" id="KW-0732">Signal</keyword>
<feature type="signal peptide" evidence="2">
    <location>
        <begin position="1"/>
        <end position="22"/>
    </location>
</feature>
<sequence>MKDPALAFLIAFALINISTVRSDKIDDYFKQFDSNGDGKISRDEIEAIIEQSKKLGLEAASFETAFRLVFNLSDTNKDGSLTLDELRKFPEAFFKAIDENGDGKLTFEEYKAFFEKVFPDGLPGLGTEGLGLAFDKSDTDNDGIISLEEYEKGITEGLNRQTFGAIFRK</sequence>
<dbReference type="PANTHER" id="PTHR10827">
    <property type="entry name" value="RETICULOCALBIN"/>
    <property type="match status" value="1"/>
</dbReference>
<organism evidence="4 5">
    <name type="scientific">Ditylenchus destructor</name>
    <dbReference type="NCBI Taxonomy" id="166010"/>
    <lineage>
        <taxon>Eukaryota</taxon>
        <taxon>Metazoa</taxon>
        <taxon>Ecdysozoa</taxon>
        <taxon>Nematoda</taxon>
        <taxon>Chromadorea</taxon>
        <taxon>Rhabditida</taxon>
        <taxon>Tylenchina</taxon>
        <taxon>Tylenchomorpha</taxon>
        <taxon>Sphaerularioidea</taxon>
        <taxon>Anguinidae</taxon>
        <taxon>Anguininae</taxon>
        <taxon>Ditylenchus</taxon>
    </lineage>
</organism>
<feature type="chain" id="PRO_5042137987" evidence="2">
    <location>
        <begin position="23"/>
        <end position="169"/>
    </location>
</feature>
<name>A0AAD4QY04_9BILA</name>
<evidence type="ECO:0000259" key="3">
    <source>
        <dbReference type="PROSITE" id="PS50222"/>
    </source>
</evidence>
<protein>
    <submittedName>
        <fullName evidence="4">EF hand domain-containing protein</fullName>
    </submittedName>
</protein>
<keyword evidence="5" id="KW-1185">Reference proteome</keyword>
<dbReference type="InterPro" id="IPR011992">
    <property type="entry name" value="EF-hand-dom_pair"/>
</dbReference>
<reference evidence="4" key="1">
    <citation type="submission" date="2022-01" db="EMBL/GenBank/DDBJ databases">
        <title>Genome Sequence Resource for Two Populations of Ditylenchus destructor, the Migratory Endoparasitic Phytonematode.</title>
        <authorList>
            <person name="Zhang H."/>
            <person name="Lin R."/>
            <person name="Xie B."/>
        </authorList>
    </citation>
    <scope>NUCLEOTIDE SEQUENCE</scope>
    <source>
        <strain evidence="4">BazhouSP</strain>
    </source>
</reference>
<dbReference type="GO" id="GO:0005509">
    <property type="term" value="F:calcium ion binding"/>
    <property type="evidence" value="ECO:0007669"/>
    <property type="project" value="InterPro"/>
</dbReference>
<proteinExistence type="predicted"/>
<dbReference type="InterPro" id="IPR002048">
    <property type="entry name" value="EF_hand_dom"/>
</dbReference>
<dbReference type="AlphaFoldDB" id="A0AAD4QY04"/>
<feature type="domain" description="EF-hand" evidence="3">
    <location>
        <begin position="20"/>
        <end position="55"/>
    </location>
</feature>
<dbReference type="SMART" id="SM00054">
    <property type="entry name" value="EFh"/>
    <property type="match status" value="4"/>
</dbReference>
<feature type="domain" description="EF-hand" evidence="3">
    <location>
        <begin position="85"/>
        <end position="120"/>
    </location>
</feature>
<dbReference type="Gene3D" id="1.10.238.10">
    <property type="entry name" value="EF-hand"/>
    <property type="match status" value="2"/>
</dbReference>
<evidence type="ECO:0000256" key="2">
    <source>
        <dbReference type="SAM" id="SignalP"/>
    </source>
</evidence>
<dbReference type="PROSITE" id="PS00018">
    <property type="entry name" value="EF_HAND_1"/>
    <property type="match status" value="3"/>
</dbReference>
<dbReference type="PANTHER" id="PTHR10827:SF85">
    <property type="entry name" value="CALCIUM-BINDING PROTEIN"/>
    <property type="match status" value="1"/>
</dbReference>
<dbReference type="InterPro" id="IPR018247">
    <property type="entry name" value="EF_Hand_1_Ca_BS"/>
</dbReference>
<dbReference type="Proteomes" id="UP001201812">
    <property type="component" value="Unassembled WGS sequence"/>
</dbReference>